<proteinExistence type="predicted"/>
<reference evidence="1" key="1">
    <citation type="journal article" date="2023" name="bioRxiv">
        <title>Scaffold-level genome assemblies of two parasitoid biocontrol wasps reveal the parthenogenesis mechanism and an associated novel virus.</title>
        <authorList>
            <person name="Inwood S."/>
            <person name="Skelly J."/>
            <person name="Guhlin J."/>
            <person name="Harrop T."/>
            <person name="Goldson S."/>
            <person name="Dearden P."/>
        </authorList>
    </citation>
    <scope>NUCLEOTIDE SEQUENCE</scope>
    <source>
        <strain evidence="1">Lincoln</strain>
        <tissue evidence="1">Whole body</tissue>
    </source>
</reference>
<evidence type="ECO:0000313" key="1">
    <source>
        <dbReference type="EMBL" id="KAK0180711.1"/>
    </source>
</evidence>
<reference evidence="1" key="2">
    <citation type="submission" date="2023-03" db="EMBL/GenBank/DDBJ databases">
        <authorList>
            <person name="Inwood S.N."/>
            <person name="Skelly J.G."/>
            <person name="Guhlin J."/>
            <person name="Harrop T.W.R."/>
            <person name="Goldson S.G."/>
            <person name="Dearden P.K."/>
        </authorList>
    </citation>
    <scope>NUCLEOTIDE SEQUENCE</scope>
    <source>
        <strain evidence="1">Lincoln</strain>
        <tissue evidence="1">Whole body</tissue>
    </source>
</reference>
<gene>
    <name evidence="1" type="ORF">PV327_003067</name>
</gene>
<comment type="caution">
    <text evidence="1">The sequence shown here is derived from an EMBL/GenBank/DDBJ whole genome shotgun (WGS) entry which is preliminary data.</text>
</comment>
<name>A0AA39G3P3_MICHY</name>
<protein>
    <submittedName>
        <fullName evidence="1">Uncharacterized protein</fullName>
    </submittedName>
</protein>
<accession>A0AA39G3P3</accession>
<dbReference type="Proteomes" id="UP001168972">
    <property type="component" value="Unassembled WGS sequence"/>
</dbReference>
<organism evidence="1 2">
    <name type="scientific">Microctonus hyperodae</name>
    <name type="common">Parasitoid wasp</name>
    <dbReference type="NCBI Taxonomy" id="165561"/>
    <lineage>
        <taxon>Eukaryota</taxon>
        <taxon>Metazoa</taxon>
        <taxon>Ecdysozoa</taxon>
        <taxon>Arthropoda</taxon>
        <taxon>Hexapoda</taxon>
        <taxon>Insecta</taxon>
        <taxon>Pterygota</taxon>
        <taxon>Neoptera</taxon>
        <taxon>Endopterygota</taxon>
        <taxon>Hymenoptera</taxon>
        <taxon>Apocrita</taxon>
        <taxon>Ichneumonoidea</taxon>
        <taxon>Braconidae</taxon>
        <taxon>Euphorinae</taxon>
        <taxon>Microctonus</taxon>
    </lineage>
</organism>
<evidence type="ECO:0000313" key="2">
    <source>
        <dbReference type="Proteomes" id="UP001168972"/>
    </source>
</evidence>
<dbReference type="EMBL" id="JAQQBR010000002">
    <property type="protein sequence ID" value="KAK0180711.1"/>
    <property type="molecule type" value="Genomic_DNA"/>
</dbReference>
<dbReference type="AlphaFoldDB" id="A0AA39G3P3"/>
<keyword evidence="2" id="KW-1185">Reference proteome</keyword>
<sequence length="70" mass="8228">MLQVPITEADISVFQCGKQCQVLKEENHRLDRALRLHQESNTQAMDNVFLQTQIDTLQWQLKQNPKEHDP</sequence>